<evidence type="ECO:0000259" key="7">
    <source>
        <dbReference type="Pfam" id="PF00441"/>
    </source>
</evidence>
<comment type="caution">
    <text evidence="10">The sequence shown here is derived from an EMBL/GenBank/DDBJ whole genome shotgun (WGS) entry which is preliminary data.</text>
</comment>
<evidence type="ECO:0000256" key="6">
    <source>
        <dbReference type="SAM" id="MobiDB-lite"/>
    </source>
</evidence>
<evidence type="ECO:0000313" key="11">
    <source>
        <dbReference type="Proteomes" id="UP000317940"/>
    </source>
</evidence>
<dbReference type="InterPro" id="IPR009075">
    <property type="entry name" value="AcylCo_DH/oxidase_C"/>
</dbReference>
<dbReference type="AlphaFoldDB" id="A0A561T6F3"/>
<evidence type="ECO:0000256" key="4">
    <source>
        <dbReference type="ARBA" id="ARBA00022827"/>
    </source>
</evidence>
<feature type="domain" description="Acyl-CoA dehydrogenase/oxidase C-terminal" evidence="7">
    <location>
        <begin position="253"/>
        <end position="382"/>
    </location>
</feature>
<evidence type="ECO:0000256" key="1">
    <source>
        <dbReference type="ARBA" id="ARBA00001974"/>
    </source>
</evidence>
<protein>
    <recommendedName>
        <fullName evidence="12">Alkylation response protein AidB-like acyl-CoA dehydrogenase</fullName>
    </recommendedName>
</protein>
<feature type="compositionally biased region" description="Low complexity" evidence="6">
    <location>
        <begin position="400"/>
        <end position="413"/>
    </location>
</feature>
<dbReference type="Gene3D" id="2.40.110.10">
    <property type="entry name" value="Butyryl-CoA Dehydrogenase, subunit A, domain 2"/>
    <property type="match status" value="1"/>
</dbReference>
<feature type="region of interest" description="Disordered" evidence="6">
    <location>
        <begin position="400"/>
        <end position="422"/>
    </location>
</feature>
<keyword evidence="11" id="KW-1185">Reference proteome</keyword>
<evidence type="ECO:0000313" key="10">
    <source>
        <dbReference type="EMBL" id="TWF82697.1"/>
    </source>
</evidence>
<dbReference type="GO" id="GO:0003995">
    <property type="term" value="F:acyl-CoA dehydrogenase activity"/>
    <property type="evidence" value="ECO:0007669"/>
    <property type="project" value="TreeGrafter"/>
</dbReference>
<reference evidence="10 11" key="1">
    <citation type="submission" date="2019-06" db="EMBL/GenBank/DDBJ databases">
        <title>Sequencing the genomes of 1000 actinobacteria strains.</title>
        <authorList>
            <person name="Klenk H.-P."/>
        </authorList>
    </citation>
    <scope>NUCLEOTIDE SEQUENCE [LARGE SCALE GENOMIC DNA]</scope>
    <source>
        <strain evidence="10 11">DSM 44826</strain>
    </source>
</reference>
<dbReference type="InterPro" id="IPR046373">
    <property type="entry name" value="Acyl-CoA_Oxase/DH_mid-dom_sf"/>
</dbReference>
<organism evidence="10 11">
    <name type="scientific">Kitasatospora viridis</name>
    <dbReference type="NCBI Taxonomy" id="281105"/>
    <lineage>
        <taxon>Bacteria</taxon>
        <taxon>Bacillati</taxon>
        <taxon>Actinomycetota</taxon>
        <taxon>Actinomycetes</taxon>
        <taxon>Kitasatosporales</taxon>
        <taxon>Streptomycetaceae</taxon>
        <taxon>Kitasatospora</taxon>
    </lineage>
</organism>
<dbReference type="SUPFAM" id="SSF56645">
    <property type="entry name" value="Acyl-CoA dehydrogenase NM domain-like"/>
    <property type="match status" value="1"/>
</dbReference>
<accession>A0A561T6F3</accession>
<dbReference type="InterPro" id="IPR036250">
    <property type="entry name" value="AcylCo_DH-like_C"/>
</dbReference>
<dbReference type="InterPro" id="IPR037069">
    <property type="entry name" value="AcylCoA_DH/ox_N_sf"/>
</dbReference>
<dbReference type="InterPro" id="IPR009100">
    <property type="entry name" value="AcylCoA_DH/oxidase_NM_dom_sf"/>
</dbReference>
<gene>
    <name evidence="10" type="ORF">FHX73_14179</name>
</gene>
<evidence type="ECO:0000256" key="2">
    <source>
        <dbReference type="ARBA" id="ARBA00009347"/>
    </source>
</evidence>
<evidence type="ECO:0008006" key="12">
    <source>
        <dbReference type="Google" id="ProtNLM"/>
    </source>
</evidence>
<dbReference type="PANTHER" id="PTHR43884:SF12">
    <property type="entry name" value="ISOVALERYL-COA DEHYDROGENASE, MITOCHONDRIAL-RELATED"/>
    <property type="match status" value="1"/>
</dbReference>
<sequence>MRDFPRQDKADREAGDAVLAGFRAFLVDRVDATAIDRDRRLPDELVEELRGRGYLRAMLDPALGGLGLSAVNTFRLVETAASWSSAVAFTLAIGNGFGAGAYLPLLGDGPLHDLVHRRIGGGAIGAGADAEPTGTANSLRRTTATLTADGEGYLLNGEKVFIGNAPIAELLDVTATVLVDGEPQTQAFFVETDSPGFEVVARHEYMGLGGAPNGALRLTDVRVPRQHAFAGSNTELRRSRELAEIGYLARTLVVGAPALAIARLCLHWSREFVNRRTVDGRSLGDHEEIQRILGDSLADVFAIESVADWTLLGAPGADTLFEHVALKNIASLACWRVVDRTMSLLGGEGFETAVSKARRGADPLPVERFFRDARGLRIAGGVDFLLDWFAARGRLAAQDQAPDAGAPDAGAPDEGADGETGLTGRNLEHLRAARAAAAELGRQCRELMDGQPDHARLFARQHLLITLNRIANELLAISAVLARAAAEPGTGLLADLFCAGARQRIAALRAELDGVGEEPDWAAAGAAWLGAEQWPGLLDDVLTTTPPAR</sequence>
<dbReference type="EMBL" id="VIWT01000004">
    <property type="protein sequence ID" value="TWF82697.1"/>
    <property type="molecule type" value="Genomic_DNA"/>
</dbReference>
<name>A0A561T6F3_9ACTN</name>
<dbReference type="Gene3D" id="1.20.140.10">
    <property type="entry name" value="Butyryl-CoA Dehydrogenase, subunit A, domain 3"/>
    <property type="match status" value="1"/>
</dbReference>
<dbReference type="Pfam" id="PF02771">
    <property type="entry name" value="Acyl-CoA_dh_N"/>
    <property type="match status" value="1"/>
</dbReference>
<dbReference type="CDD" id="cd00567">
    <property type="entry name" value="ACAD"/>
    <property type="match status" value="1"/>
</dbReference>
<comment type="similarity">
    <text evidence="2 5">Belongs to the acyl-CoA dehydrogenase family.</text>
</comment>
<dbReference type="InterPro" id="IPR006091">
    <property type="entry name" value="Acyl-CoA_Oxase/DH_mid-dom"/>
</dbReference>
<dbReference type="Pfam" id="PF02770">
    <property type="entry name" value="Acyl-CoA_dh_M"/>
    <property type="match status" value="1"/>
</dbReference>
<comment type="cofactor">
    <cofactor evidence="1 5">
        <name>FAD</name>
        <dbReference type="ChEBI" id="CHEBI:57692"/>
    </cofactor>
</comment>
<feature type="domain" description="Acyl-CoA dehydrogenase/oxidase N-terminal" evidence="9">
    <location>
        <begin position="17"/>
        <end position="99"/>
    </location>
</feature>
<keyword evidence="5" id="KW-0560">Oxidoreductase</keyword>
<dbReference type="Pfam" id="PF00441">
    <property type="entry name" value="Acyl-CoA_dh_1"/>
    <property type="match status" value="1"/>
</dbReference>
<dbReference type="Proteomes" id="UP000317940">
    <property type="component" value="Unassembled WGS sequence"/>
</dbReference>
<dbReference type="Gene3D" id="1.10.540.10">
    <property type="entry name" value="Acyl-CoA dehydrogenase/oxidase, N-terminal domain"/>
    <property type="match status" value="1"/>
</dbReference>
<proteinExistence type="inferred from homology"/>
<dbReference type="GO" id="GO:0050660">
    <property type="term" value="F:flavin adenine dinucleotide binding"/>
    <property type="evidence" value="ECO:0007669"/>
    <property type="project" value="InterPro"/>
</dbReference>
<evidence type="ECO:0000256" key="5">
    <source>
        <dbReference type="RuleBase" id="RU362125"/>
    </source>
</evidence>
<dbReference type="PANTHER" id="PTHR43884">
    <property type="entry name" value="ACYL-COA DEHYDROGENASE"/>
    <property type="match status" value="1"/>
</dbReference>
<dbReference type="InterPro" id="IPR013786">
    <property type="entry name" value="AcylCoA_DH/ox_N"/>
</dbReference>
<evidence type="ECO:0000259" key="8">
    <source>
        <dbReference type="Pfam" id="PF02770"/>
    </source>
</evidence>
<dbReference type="SUPFAM" id="SSF47203">
    <property type="entry name" value="Acyl-CoA dehydrogenase C-terminal domain-like"/>
    <property type="match status" value="1"/>
</dbReference>
<evidence type="ECO:0000256" key="3">
    <source>
        <dbReference type="ARBA" id="ARBA00022630"/>
    </source>
</evidence>
<keyword evidence="3 5" id="KW-0285">Flavoprotein</keyword>
<evidence type="ECO:0000259" key="9">
    <source>
        <dbReference type="Pfam" id="PF02771"/>
    </source>
</evidence>
<keyword evidence="4 5" id="KW-0274">FAD</keyword>
<feature type="domain" description="Acyl-CoA oxidase/dehydrogenase middle" evidence="8">
    <location>
        <begin position="130"/>
        <end position="221"/>
    </location>
</feature>